<reference evidence="1 3" key="1">
    <citation type="submission" date="2016-10" db="EMBL/GenBank/DDBJ databases">
        <authorList>
            <person name="Varghese N."/>
            <person name="Submissions S."/>
        </authorList>
    </citation>
    <scope>NUCLEOTIDE SEQUENCE [LARGE SCALE GENOMIC DNA]</scope>
    <source>
        <strain evidence="1 3">ATCC 43761</strain>
    </source>
</reference>
<sequence>MNNKLYTADEAVKVLERTSLTDIDSKVREAKTDEDKERWNALYNFALQQRQRKIINSKEFIR</sequence>
<protein>
    <submittedName>
        <fullName evidence="2">Uncharacterized protein</fullName>
    </submittedName>
</protein>
<dbReference type="AlphaFoldDB" id="A0AAX3UD68"/>
<proteinExistence type="predicted"/>
<evidence type="ECO:0000313" key="3">
    <source>
        <dbReference type="Proteomes" id="UP000181860"/>
    </source>
</evidence>
<evidence type="ECO:0000313" key="1">
    <source>
        <dbReference type="EMBL" id="SDA65963.1"/>
    </source>
</evidence>
<keyword evidence="3" id="KW-1185">Reference proteome</keyword>
<dbReference type="RefSeq" id="WP_013854642.1">
    <property type="nucleotide sequence ID" value="NZ_CP123735.1"/>
</dbReference>
<dbReference type="EMBL" id="CP123735">
    <property type="protein sequence ID" value="WGO85662.1"/>
    <property type="molecule type" value="Genomic_DNA"/>
</dbReference>
<evidence type="ECO:0000313" key="2">
    <source>
        <dbReference type="EMBL" id="WGO85662.1"/>
    </source>
</evidence>
<dbReference type="Proteomes" id="UP001242513">
    <property type="component" value="Chromosome"/>
</dbReference>
<dbReference type="EMBL" id="FMXC01000031">
    <property type="protein sequence ID" value="SDA65963.1"/>
    <property type="molecule type" value="Genomic_DNA"/>
</dbReference>
<organism evidence="2 4">
    <name type="scientific">Lactobacillus kefiranofaciens</name>
    <dbReference type="NCBI Taxonomy" id="267818"/>
    <lineage>
        <taxon>Bacteria</taxon>
        <taxon>Bacillati</taxon>
        <taxon>Bacillota</taxon>
        <taxon>Bacilli</taxon>
        <taxon>Lactobacillales</taxon>
        <taxon>Lactobacillaceae</taxon>
        <taxon>Lactobacillus</taxon>
    </lineage>
</organism>
<gene>
    <name evidence="2" type="ORF">QEJ78_10075</name>
    <name evidence="1" type="ORF">SAMN02983011_01980</name>
</gene>
<reference evidence="2" key="2">
    <citation type="journal article" date="2022" name="Food Funct.">
        <title>Lactobacillus kefiranofaciens ZW18 from Kefir enhances the anti-tumor effect of anti-programmed cell death 1 (PD-1) immunotherapy by modulating the gut microbiota.</title>
        <authorList>
            <person name="Zhao J."/>
            <person name="Wang Y."/>
            <person name="Wang J."/>
            <person name="Lv M."/>
            <person name="Zhou C."/>
            <person name="Jia L."/>
            <person name="Geng W."/>
        </authorList>
    </citation>
    <scope>NUCLEOTIDE SEQUENCE</scope>
    <source>
        <strain evidence="2">ZW18</strain>
    </source>
</reference>
<evidence type="ECO:0000313" key="4">
    <source>
        <dbReference type="Proteomes" id="UP001242513"/>
    </source>
</evidence>
<accession>A0AAX3UD68</accession>
<name>A0AAX3UD68_9LACO</name>
<dbReference type="Proteomes" id="UP000181860">
    <property type="component" value="Unassembled WGS sequence"/>
</dbReference>
<reference evidence="2" key="3">
    <citation type="submission" date="2023-04" db="EMBL/GenBank/DDBJ databases">
        <authorList>
            <person name="Wang Y."/>
        </authorList>
    </citation>
    <scope>NUCLEOTIDE SEQUENCE</scope>
    <source>
        <strain evidence="2">ZW18</strain>
    </source>
</reference>